<dbReference type="PANTHER" id="PTHR33332">
    <property type="entry name" value="REVERSE TRANSCRIPTASE DOMAIN-CONTAINING PROTEIN"/>
    <property type="match status" value="1"/>
</dbReference>
<gene>
    <name evidence="1" type="ORF">QYF61_024510</name>
</gene>
<evidence type="ECO:0000313" key="2">
    <source>
        <dbReference type="Proteomes" id="UP001333110"/>
    </source>
</evidence>
<proteinExistence type="predicted"/>
<evidence type="ECO:0000313" key="1">
    <source>
        <dbReference type="EMBL" id="KAK4816868.1"/>
    </source>
</evidence>
<protein>
    <submittedName>
        <fullName evidence="1">Uncharacterized protein</fullName>
    </submittedName>
</protein>
<name>A0AAN7MVG1_MYCAM</name>
<comment type="caution">
    <text evidence="1">The sequence shown here is derived from an EMBL/GenBank/DDBJ whole genome shotgun (WGS) entry which is preliminary data.</text>
</comment>
<accession>A0AAN7MVG1</accession>
<dbReference type="AlphaFoldDB" id="A0AAN7MVG1"/>
<keyword evidence="2" id="KW-1185">Reference proteome</keyword>
<sequence length="124" mass="13749">MLQPHFSISCLHISSLIPRCCITIFSKMGRLAEKSLGVLVDTKLTMSQQCALATKKANGILGCMRQRIGSRSGELIYPLCSALVRPHLECCLQFWAPQYKRDVDVLESPTKGHKDEEGTEASLL</sequence>
<dbReference type="EMBL" id="JAUNZN010000009">
    <property type="protein sequence ID" value="KAK4816868.1"/>
    <property type="molecule type" value="Genomic_DNA"/>
</dbReference>
<organism evidence="1 2">
    <name type="scientific">Mycteria americana</name>
    <name type="common">Wood stork</name>
    <dbReference type="NCBI Taxonomy" id="33587"/>
    <lineage>
        <taxon>Eukaryota</taxon>
        <taxon>Metazoa</taxon>
        <taxon>Chordata</taxon>
        <taxon>Craniata</taxon>
        <taxon>Vertebrata</taxon>
        <taxon>Euteleostomi</taxon>
        <taxon>Archelosauria</taxon>
        <taxon>Archosauria</taxon>
        <taxon>Dinosauria</taxon>
        <taxon>Saurischia</taxon>
        <taxon>Theropoda</taxon>
        <taxon>Coelurosauria</taxon>
        <taxon>Aves</taxon>
        <taxon>Neognathae</taxon>
        <taxon>Neoaves</taxon>
        <taxon>Aequornithes</taxon>
        <taxon>Ciconiiformes</taxon>
        <taxon>Ciconiidae</taxon>
        <taxon>Mycteria</taxon>
    </lineage>
</organism>
<reference evidence="1 2" key="1">
    <citation type="journal article" date="2023" name="J. Hered.">
        <title>Chromosome-level genome of the wood stork (Mycteria americana) provides insight into avian chromosome evolution.</title>
        <authorList>
            <person name="Flamio R. Jr."/>
            <person name="Ramstad K.M."/>
        </authorList>
    </citation>
    <scope>NUCLEOTIDE SEQUENCE [LARGE SCALE GENOMIC DNA]</scope>
    <source>
        <strain evidence="1">JAX WOST 10</strain>
    </source>
</reference>
<dbReference type="Proteomes" id="UP001333110">
    <property type="component" value="Unassembled WGS sequence"/>
</dbReference>